<proteinExistence type="inferred from homology"/>
<dbReference type="KEGG" id="tcu:Tcur_1738"/>
<feature type="active site" evidence="10">
    <location>
        <position position="134"/>
    </location>
</feature>
<organism evidence="12 13">
    <name type="scientific">Thermomonospora curvata (strain ATCC 19995 / DSM 43183 / JCM 3096 / KCTC 9072 / NBRC 15933 / NCIMB 10081 / Henssen B9)</name>
    <dbReference type="NCBI Taxonomy" id="471852"/>
    <lineage>
        <taxon>Bacteria</taxon>
        <taxon>Bacillati</taxon>
        <taxon>Actinomycetota</taxon>
        <taxon>Actinomycetes</taxon>
        <taxon>Streptosporangiales</taxon>
        <taxon>Thermomonosporaceae</taxon>
        <taxon>Thermomonospora</taxon>
    </lineage>
</organism>
<dbReference type="AlphaFoldDB" id="D1AC46"/>
<gene>
    <name evidence="12" type="ordered locus">Tcur_1738</name>
</gene>
<evidence type="ECO:0000256" key="7">
    <source>
        <dbReference type="ARBA" id="ARBA00023326"/>
    </source>
</evidence>
<keyword evidence="5 11" id="KW-0119">Carbohydrate metabolism</keyword>
<protein>
    <recommendedName>
        <fullName evidence="11">Glucanase</fullName>
        <ecNumber evidence="11">3.2.1.-</ecNumber>
    </recommendedName>
</protein>
<feature type="binding site" evidence="9">
    <location>
        <position position="228"/>
    </location>
    <ligand>
        <name>substrate</name>
    </ligand>
</feature>
<dbReference type="PANTHER" id="PTHR34876:SF4">
    <property type="entry name" value="1,4-BETA-D-GLUCAN CELLOBIOHYDROLASE C-RELATED"/>
    <property type="match status" value="1"/>
</dbReference>
<feature type="binding site" evidence="9">
    <location>
        <position position="271"/>
    </location>
    <ligand>
        <name>substrate</name>
    </ligand>
</feature>
<feature type="signal peptide" evidence="11">
    <location>
        <begin position="1"/>
        <end position="43"/>
    </location>
</feature>
<evidence type="ECO:0000256" key="10">
    <source>
        <dbReference type="PROSITE-ProRule" id="PRU10056"/>
    </source>
</evidence>
<accession>D1AC46</accession>
<feature type="binding site" evidence="9">
    <location>
        <position position="371"/>
    </location>
    <ligand>
        <name>substrate</name>
    </ligand>
</feature>
<dbReference type="InterPro" id="IPR001524">
    <property type="entry name" value="Glyco_hydro_6_CS"/>
</dbReference>
<dbReference type="Proteomes" id="UP000001918">
    <property type="component" value="Chromosome"/>
</dbReference>
<keyword evidence="6 11" id="KW-0326">Glycosidase</keyword>
<evidence type="ECO:0000256" key="8">
    <source>
        <dbReference type="PIRSR" id="PIRSR001100-1"/>
    </source>
</evidence>
<evidence type="ECO:0000313" key="12">
    <source>
        <dbReference type="EMBL" id="ACY97312.1"/>
    </source>
</evidence>
<keyword evidence="7 11" id="KW-0624">Polysaccharide degradation</keyword>
<evidence type="ECO:0000256" key="4">
    <source>
        <dbReference type="ARBA" id="ARBA00023157"/>
    </source>
</evidence>
<feature type="binding site" evidence="9">
    <location>
        <position position="231"/>
    </location>
    <ligand>
        <name>substrate</name>
    </ligand>
</feature>
<evidence type="ECO:0000256" key="2">
    <source>
        <dbReference type="ARBA" id="ARBA00022801"/>
    </source>
</evidence>
<keyword evidence="4" id="KW-1015">Disulfide bond</keyword>
<dbReference type="PROSITE" id="PS00655">
    <property type="entry name" value="GLYCOSYL_HYDROL_F6_1"/>
    <property type="match status" value="1"/>
</dbReference>
<evidence type="ECO:0000256" key="6">
    <source>
        <dbReference type="ARBA" id="ARBA00023295"/>
    </source>
</evidence>
<dbReference type="STRING" id="471852.Tcur_1738"/>
<dbReference type="EC" id="3.2.1.-" evidence="11"/>
<comment type="similarity">
    <text evidence="11">Belongs to the glycosyl hydrolase family 6.</text>
</comment>
<dbReference type="InterPro" id="IPR016288">
    <property type="entry name" value="Beta_cellobiohydrolase"/>
</dbReference>
<dbReference type="Pfam" id="PF01341">
    <property type="entry name" value="Glyco_hydro_6"/>
    <property type="match status" value="1"/>
</dbReference>
<dbReference type="PIRSF" id="PIRSF001100">
    <property type="entry name" value="Beta_cellobiohydrolase"/>
    <property type="match status" value="1"/>
</dbReference>
<evidence type="ECO:0000256" key="5">
    <source>
        <dbReference type="ARBA" id="ARBA00023277"/>
    </source>
</evidence>
<keyword evidence="13" id="KW-1185">Reference proteome</keyword>
<reference evidence="12 13" key="1">
    <citation type="journal article" date="2011" name="Stand. Genomic Sci.">
        <title>Complete genome sequence of Thermomonospora curvata type strain (B9).</title>
        <authorList>
            <person name="Chertkov O."/>
            <person name="Sikorski J."/>
            <person name="Nolan M."/>
            <person name="Lapidus A."/>
            <person name="Lucas S."/>
            <person name="Del Rio T.G."/>
            <person name="Tice H."/>
            <person name="Cheng J.F."/>
            <person name="Goodwin L."/>
            <person name="Pitluck S."/>
            <person name="Liolios K."/>
            <person name="Ivanova N."/>
            <person name="Mavromatis K."/>
            <person name="Mikhailova N."/>
            <person name="Ovchinnikova G."/>
            <person name="Pati A."/>
            <person name="Chen A."/>
            <person name="Palaniappan K."/>
            <person name="Djao O.D."/>
            <person name="Land M."/>
            <person name="Hauser L."/>
            <person name="Chang Y.J."/>
            <person name="Jeffries C.D."/>
            <person name="Brettin T."/>
            <person name="Han C."/>
            <person name="Detter J.C."/>
            <person name="Rohde M."/>
            <person name="Goker M."/>
            <person name="Woyke T."/>
            <person name="Bristow J."/>
            <person name="Eisen J.A."/>
            <person name="Markowitz V."/>
            <person name="Hugenholtz P."/>
            <person name="Klenk H.P."/>
            <person name="Kyrpides N.C."/>
        </authorList>
    </citation>
    <scope>NUCLEOTIDE SEQUENCE [LARGE SCALE GENOMIC DNA]</scope>
    <source>
        <strain evidence="13">ATCC 19995 / DSM 43183 / JCM 3096 / KCTC 9072 / NBRC 15933 / NCIMB 10081 / Henssen B9</strain>
    </source>
</reference>
<dbReference type="CAZy" id="GH6">
    <property type="family name" value="Glycoside Hydrolase Family 6"/>
</dbReference>
<feature type="active site" description="Proton donor" evidence="8">
    <location>
        <position position="172"/>
    </location>
</feature>
<feature type="active site" description="Proton acceptor" evidence="8">
    <location>
        <position position="377"/>
    </location>
</feature>
<evidence type="ECO:0000256" key="1">
    <source>
        <dbReference type="ARBA" id="ARBA00022729"/>
    </source>
</evidence>
<evidence type="ECO:0000256" key="11">
    <source>
        <dbReference type="RuleBase" id="RU361186"/>
    </source>
</evidence>
<dbReference type="GO" id="GO:0004553">
    <property type="term" value="F:hydrolase activity, hydrolyzing O-glycosyl compounds"/>
    <property type="evidence" value="ECO:0007669"/>
    <property type="project" value="InterPro"/>
</dbReference>
<dbReference type="RefSeq" id="WP_012852096.1">
    <property type="nucleotide sequence ID" value="NC_013510.1"/>
</dbReference>
<dbReference type="HOGENOM" id="CLU_015488_2_1_11"/>
<evidence type="ECO:0000256" key="3">
    <source>
        <dbReference type="ARBA" id="ARBA00023001"/>
    </source>
</evidence>
<dbReference type="Gene3D" id="3.20.20.40">
    <property type="entry name" value="1, 4-beta cellobiohydrolase"/>
    <property type="match status" value="1"/>
</dbReference>
<dbReference type="PANTHER" id="PTHR34876">
    <property type="match status" value="1"/>
</dbReference>
<dbReference type="OrthoDB" id="309899at2"/>
<feature type="chain" id="PRO_5005126065" description="Glucanase" evidence="11">
    <location>
        <begin position="44"/>
        <end position="419"/>
    </location>
</feature>
<feature type="binding site" evidence="9">
    <location>
        <position position="96"/>
    </location>
    <ligand>
        <name>substrate</name>
    </ligand>
</feature>
<dbReference type="InterPro" id="IPR036434">
    <property type="entry name" value="Beta_cellobiohydrolase_sf"/>
</dbReference>
<dbReference type="SMR" id="D1AC46"/>
<keyword evidence="3 11" id="KW-0136">Cellulose degradation</keyword>
<dbReference type="SUPFAM" id="SSF51989">
    <property type="entry name" value="Glycosyl hydrolases family 6, cellulases"/>
    <property type="match status" value="1"/>
</dbReference>
<evidence type="ECO:0000256" key="9">
    <source>
        <dbReference type="PIRSR" id="PIRSR001100-2"/>
    </source>
</evidence>
<keyword evidence="2 11" id="KW-0378">Hydrolase</keyword>
<dbReference type="EMBL" id="CP001738">
    <property type="protein sequence ID" value="ACY97312.1"/>
    <property type="molecule type" value="Genomic_DNA"/>
</dbReference>
<dbReference type="eggNOG" id="COG5297">
    <property type="taxonomic scope" value="Bacteria"/>
</dbReference>
<dbReference type="GO" id="GO:0030245">
    <property type="term" value="P:cellulose catabolic process"/>
    <property type="evidence" value="ECO:0007669"/>
    <property type="project" value="UniProtKB-KW"/>
</dbReference>
<feature type="binding site" evidence="9">
    <location>
        <position position="375"/>
    </location>
    <ligand>
        <name>substrate</name>
    </ligand>
</feature>
<name>D1AC46_THECD</name>
<feature type="binding site" evidence="9">
    <location>
        <position position="343"/>
    </location>
    <ligand>
        <name>substrate</name>
    </ligand>
</feature>
<evidence type="ECO:0000313" key="13">
    <source>
        <dbReference type="Proteomes" id="UP000001918"/>
    </source>
</evidence>
<dbReference type="PRINTS" id="PR00733">
    <property type="entry name" value="GLHYDRLASE6"/>
</dbReference>
<keyword evidence="1 11" id="KW-0732">Signal</keyword>
<sequence length="419" mass="45220">MAPPRGAPAPVRARLRAWSARCAALATAAALTAAAAPPAQAHAAGNPLQGPRAAKVRFFVEPDTNAGRQARVWAAQGRFHDAALMRALSKISQAVWFTEGTPQQVQRRVRETMRQARRQGAVPVLVAYYVPGRDCSQYSAGGAPSERAYREWINAFARGIGGGRAVVIVEPDGLALLSSEPWCNEGGGGSTGRPEDMSLVEQRFREIDHAITTFAKLPNTGVYVDAGHSAWQPLNDYDAGYGEPRAQLGIVSRLLRGGVAKADGFVLNVSNYRADAELIDYGVRVSKCLWLRRSTGARECTDADLAAVPDGRRDLTPFVLDTSRNGRGPWTAPEGAYPDPQEWCNPPGRGLGVRPTTRTGHRLVDAFLWVKRPGESDGQCTRGTAGPQDPEYGIVDPPAGQWWPEYALGLARRAVPPLK</sequence>